<dbReference type="AlphaFoldDB" id="A0A1N6Q364"/>
<reference evidence="2 3" key="1">
    <citation type="submission" date="2017-01" db="EMBL/GenBank/DDBJ databases">
        <authorList>
            <person name="Mah S.A."/>
            <person name="Swanson W.J."/>
            <person name="Moy G.W."/>
            <person name="Vacquier V.D."/>
        </authorList>
    </citation>
    <scope>NUCLEOTIDE SEQUENCE [LARGE SCALE GENOMIC DNA]</scope>
    <source>
        <strain evidence="2 3">ATCC 29606</strain>
    </source>
</reference>
<keyword evidence="1" id="KW-1133">Transmembrane helix</keyword>
<sequence length="396" mass="45529">MSAQEHRIPYGPGAYRSNALPDLPPSRQQQGGLFDTPLRWGRYAGLDSPVEIESQLESKAYKAYEQQLAEGQKPLIFCDAQRWRFENSSIIPYLIFISKLLSFFFPWFFFTAEIYFVFDSNLLLSLPAVFLTILTLGLSGGPKQKYADLSLITGAVVAFLFIAWDKGALWGYWSEHPPLIWIGIFLSFHAIIGADLLLALYARFYKHDGSEFNRQNGTLTIARRFRKPFVAPFYEFDPAMQLLPTGYGGHDYALWLHHRYDGIKVCLARKVHTLGLDKHNLHAFWDTLQRYMDVSQPLPDLPVLEQSRHLDPVTAAHDAATGRNPRKWRDLNVEAWKRKEGKKLREKVAAYPWQTKPCTLQTRIDPNLTIEAYYRCQEAKGIQATPQAEDFTFSRC</sequence>
<keyword evidence="1" id="KW-0812">Transmembrane</keyword>
<feature type="transmembrane region" description="Helical" evidence="1">
    <location>
        <begin position="90"/>
        <end position="110"/>
    </location>
</feature>
<keyword evidence="1" id="KW-0472">Membrane</keyword>
<dbReference type="Proteomes" id="UP000186079">
    <property type="component" value="Unassembled WGS sequence"/>
</dbReference>
<accession>A0A1N6Q364</accession>
<evidence type="ECO:0000313" key="2">
    <source>
        <dbReference type="EMBL" id="SIQ11021.1"/>
    </source>
</evidence>
<protein>
    <submittedName>
        <fullName evidence="2">Uncharacterized protein</fullName>
    </submittedName>
</protein>
<feature type="transmembrane region" description="Helical" evidence="1">
    <location>
        <begin position="122"/>
        <end position="139"/>
    </location>
</feature>
<feature type="transmembrane region" description="Helical" evidence="1">
    <location>
        <begin position="179"/>
        <end position="202"/>
    </location>
</feature>
<proteinExistence type="predicted"/>
<evidence type="ECO:0000313" key="3">
    <source>
        <dbReference type="Proteomes" id="UP000186079"/>
    </source>
</evidence>
<organism evidence="2 3">
    <name type="scientific">Pseudomonas flexibilis</name>
    <dbReference type="NCBI Taxonomy" id="706570"/>
    <lineage>
        <taxon>Bacteria</taxon>
        <taxon>Pseudomonadati</taxon>
        <taxon>Pseudomonadota</taxon>
        <taxon>Gammaproteobacteria</taxon>
        <taxon>Pseudomonadales</taxon>
        <taxon>Pseudomonadaceae</taxon>
        <taxon>Pseudomonas</taxon>
    </lineage>
</organism>
<feature type="transmembrane region" description="Helical" evidence="1">
    <location>
        <begin position="146"/>
        <end position="164"/>
    </location>
</feature>
<gene>
    <name evidence="2" type="ORF">SAMN05421672_10346</name>
</gene>
<dbReference type="EMBL" id="FTMC01000003">
    <property type="protein sequence ID" value="SIQ11021.1"/>
    <property type="molecule type" value="Genomic_DNA"/>
</dbReference>
<evidence type="ECO:0000256" key="1">
    <source>
        <dbReference type="SAM" id="Phobius"/>
    </source>
</evidence>
<name>A0A1N6Q364_9PSED</name>